<dbReference type="InterPro" id="IPR039110">
    <property type="entry name" value="KNL2-like"/>
</dbReference>
<dbReference type="AlphaFoldDB" id="A0A197JKB7"/>
<dbReference type="GO" id="GO:0000775">
    <property type="term" value="C:chromosome, centromeric region"/>
    <property type="evidence" value="ECO:0007669"/>
    <property type="project" value="TreeGrafter"/>
</dbReference>
<dbReference type="STRING" id="1314771.A0A197JKB7"/>
<dbReference type="PANTHER" id="PTHR16124">
    <property type="entry name" value="MIS18-BINDING PROTEIN 1"/>
    <property type="match status" value="1"/>
</dbReference>
<proteinExistence type="predicted"/>
<dbReference type="OrthoDB" id="118550at2759"/>
<dbReference type="PANTHER" id="PTHR16124:SF3">
    <property type="entry name" value="MIS18-BINDING PROTEIN 1"/>
    <property type="match status" value="1"/>
</dbReference>
<evidence type="ECO:0000313" key="3">
    <source>
        <dbReference type="EMBL" id="OAQ25418.1"/>
    </source>
</evidence>
<gene>
    <name evidence="3" type="ORF">K457DRAFT_762372</name>
</gene>
<protein>
    <recommendedName>
        <fullName evidence="2">SANTA domain-containing protein</fullName>
    </recommendedName>
</protein>
<feature type="domain" description="SANTA" evidence="2">
    <location>
        <begin position="2"/>
        <end position="42"/>
    </location>
</feature>
<evidence type="ECO:0000313" key="4">
    <source>
        <dbReference type="Proteomes" id="UP000078512"/>
    </source>
</evidence>
<feature type="region of interest" description="Disordered" evidence="1">
    <location>
        <begin position="178"/>
        <end position="234"/>
    </location>
</feature>
<reference evidence="3 4" key="1">
    <citation type="submission" date="2016-05" db="EMBL/GenBank/DDBJ databases">
        <title>Genome sequencing reveals origins of a unique bacterial endosymbiosis in the earliest lineages of terrestrial Fungi.</title>
        <authorList>
            <consortium name="DOE Joint Genome Institute"/>
            <person name="Uehling J."/>
            <person name="Gryganskyi A."/>
            <person name="Hameed K."/>
            <person name="Tschaplinski T."/>
            <person name="Misztal P."/>
            <person name="Wu S."/>
            <person name="Desiro A."/>
            <person name="Vande Pol N."/>
            <person name="Du Z.-Y."/>
            <person name="Zienkiewicz A."/>
            <person name="Zienkiewicz K."/>
            <person name="Morin E."/>
            <person name="Tisserant E."/>
            <person name="Splivallo R."/>
            <person name="Hainaut M."/>
            <person name="Henrissat B."/>
            <person name="Ohm R."/>
            <person name="Kuo A."/>
            <person name="Yan J."/>
            <person name="Lipzen A."/>
            <person name="Nolan M."/>
            <person name="Labutti K."/>
            <person name="Barry K."/>
            <person name="Goldstein A."/>
            <person name="Labbe J."/>
            <person name="Schadt C."/>
            <person name="Tuskan G."/>
            <person name="Grigoriev I."/>
            <person name="Martin F."/>
            <person name="Vilgalys R."/>
            <person name="Bonito G."/>
        </authorList>
    </citation>
    <scope>NUCLEOTIDE SEQUENCE [LARGE SCALE GENOMIC DNA]</scope>
    <source>
        <strain evidence="3 4">AG-77</strain>
    </source>
</reference>
<feature type="compositionally biased region" description="Polar residues" evidence="1">
    <location>
        <begin position="245"/>
        <end position="255"/>
    </location>
</feature>
<evidence type="ECO:0000259" key="2">
    <source>
        <dbReference type="Pfam" id="PF09133"/>
    </source>
</evidence>
<sequence>MTFTGSLYRLNGPIDVQKMEANGFSKDVIKAFRNGFPANWKTILGKEYGKQAAPTALMGKGRQIDKVVDTTSQNDHSASKQQEILLTQQPRESLQRGKSVILQGQGMQEERQIVIEITPDDYSSRMIGEAPRRPAVAPVERVSVQLKSASLPSQVSTLAPPSSSSLNRDEAVEIGMPVASSESLPEGCAVSEATTGTTSKKSESILEPSPSSSRKEWAPTLAAPPTPSITPTLPVSTRVKFQEEMTATGQSSTPRRASAPESAILQEDIPVLRRSSAPDQSITAMGTWKAVGPTAFGVGRPLDKALDGNLRMRSKAVVEQIRERTRQCPDLSSMVVNRAVED</sequence>
<dbReference type="InterPro" id="IPR015216">
    <property type="entry name" value="SANTA"/>
</dbReference>
<accession>A0A197JKB7</accession>
<keyword evidence="4" id="KW-1185">Reference proteome</keyword>
<dbReference type="EMBL" id="KV442079">
    <property type="protein sequence ID" value="OAQ25418.1"/>
    <property type="molecule type" value="Genomic_DNA"/>
</dbReference>
<dbReference type="Pfam" id="PF09133">
    <property type="entry name" value="SANTA"/>
    <property type="match status" value="1"/>
</dbReference>
<dbReference type="Proteomes" id="UP000078512">
    <property type="component" value="Unassembled WGS sequence"/>
</dbReference>
<evidence type="ECO:0000256" key="1">
    <source>
        <dbReference type="SAM" id="MobiDB-lite"/>
    </source>
</evidence>
<feature type="region of interest" description="Disordered" evidence="1">
    <location>
        <begin position="244"/>
        <end position="263"/>
    </location>
</feature>
<name>A0A197JKB7_9FUNG</name>
<organism evidence="3 4">
    <name type="scientific">Linnemannia elongata AG-77</name>
    <dbReference type="NCBI Taxonomy" id="1314771"/>
    <lineage>
        <taxon>Eukaryota</taxon>
        <taxon>Fungi</taxon>
        <taxon>Fungi incertae sedis</taxon>
        <taxon>Mucoromycota</taxon>
        <taxon>Mortierellomycotina</taxon>
        <taxon>Mortierellomycetes</taxon>
        <taxon>Mortierellales</taxon>
        <taxon>Mortierellaceae</taxon>
        <taxon>Linnemannia</taxon>
    </lineage>
</organism>